<dbReference type="Proteomes" id="UP001153387">
    <property type="component" value="Unassembled WGS sequence"/>
</dbReference>
<keyword evidence="2" id="KW-1185">Reference proteome</keyword>
<comment type="caution">
    <text evidence="1">The sequence shown here is derived from an EMBL/GenBank/DDBJ whole genome shotgun (WGS) entry which is preliminary data.</text>
</comment>
<sequence>MFKNEKSPQMKHRVVLADDGIPPLDHHFRHFFGIREGPGFEVDDVAVSEVMIGYEKGVGQLKTPPVSKA</sequence>
<dbReference type="AlphaFoldDB" id="A0A9X4QLX8"/>
<name>A0A9X4QLX8_9BACL</name>
<gene>
    <name evidence="1" type="ORF">OMP38_08655</name>
</gene>
<proteinExistence type="predicted"/>
<organism evidence="1 2">
    <name type="scientific">Cohnella ginsengisoli</name>
    <dbReference type="NCBI Taxonomy" id="425004"/>
    <lineage>
        <taxon>Bacteria</taxon>
        <taxon>Bacillati</taxon>
        <taxon>Bacillota</taxon>
        <taxon>Bacilli</taxon>
        <taxon>Bacillales</taxon>
        <taxon>Paenibacillaceae</taxon>
        <taxon>Cohnella</taxon>
    </lineage>
</organism>
<accession>A0A9X4QLX8</accession>
<reference evidence="1 2" key="1">
    <citation type="submission" date="2022-10" db="EMBL/GenBank/DDBJ databases">
        <title>Comparative genomic analysis of Cohnella hashimotonis sp. nov., isolated from the International Space Station.</title>
        <authorList>
            <person name="Simpson A."/>
            <person name="Venkateswaran K."/>
        </authorList>
    </citation>
    <scope>NUCLEOTIDE SEQUENCE [LARGE SCALE GENOMIC DNA]</scope>
    <source>
        <strain evidence="1 2">DSM 18997</strain>
    </source>
</reference>
<evidence type="ECO:0000313" key="1">
    <source>
        <dbReference type="EMBL" id="MDG0790925.1"/>
    </source>
</evidence>
<protein>
    <submittedName>
        <fullName evidence="1">Uncharacterized protein</fullName>
    </submittedName>
</protein>
<evidence type="ECO:0000313" key="2">
    <source>
        <dbReference type="Proteomes" id="UP001153387"/>
    </source>
</evidence>
<dbReference type="EMBL" id="JAPDHZ010000002">
    <property type="protein sequence ID" value="MDG0790925.1"/>
    <property type="molecule type" value="Genomic_DNA"/>
</dbReference>
<dbReference type="RefSeq" id="WP_277564713.1">
    <property type="nucleotide sequence ID" value="NZ_JAPDHZ010000002.1"/>
</dbReference>